<comment type="similarity">
    <text evidence="3 10">Belongs to the acyl-CoA dehydrogenase family.</text>
</comment>
<dbReference type="PROSITE" id="PS00073">
    <property type="entry name" value="ACYL_COA_DH_2"/>
    <property type="match status" value="1"/>
</dbReference>
<evidence type="ECO:0000256" key="3">
    <source>
        <dbReference type="ARBA" id="ARBA00009347"/>
    </source>
</evidence>
<evidence type="ECO:0000256" key="1">
    <source>
        <dbReference type="ARBA" id="ARBA00001974"/>
    </source>
</evidence>
<evidence type="ECO:0000256" key="8">
    <source>
        <dbReference type="ARBA" id="ARBA00040394"/>
    </source>
</evidence>
<sequence length="394" mass="43619">MRRTLYEQTHEDFRASFRTFVATEIVPHHERWEQQGRVDREMFLKAGEQGFLCMAVPEEYGGLGENDFRYNAIIGEELQRAGVIGSGMCITLHNDVMLPYLMEATDEEQRKRWLPGMVTGEIMAAISMTEPGAGSDLAALRTSARLDGDEYVLNGAKTFVTNGLNANLYVVAVRTNAAEKHKGISLIAVEEPTPGFDRGRHLDKIGLRSQDTAELFFDDARVPAANLIGEEGRGFTILMENLAQERLGLCVSAISASRTALSWTVDYCAQREAFGTRVLDMQNTRFTLAELAARIDATQVFVDHLIALHNRGELNSVDAAKGKLLTTSLQREVVGECLQLHGGYGFMREYPIARAYLDAPIQTIFGGTNEIMREIIGRTLEGEHGRAALDGRSA</sequence>
<evidence type="ECO:0000259" key="12">
    <source>
        <dbReference type="Pfam" id="PF02770"/>
    </source>
</evidence>
<evidence type="ECO:0000259" key="11">
    <source>
        <dbReference type="Pfam" id="PF00441"/>
    </source>
</evidence>
<evidence type="ECO:0000313" key="15">
    <source>
        <dbReference type="Proteomes" id="UP001501581"/>
    </source>
</evidence>
<reference evidence="14 15" key="1">
    <citation type="journal article" date="2019" name="Int. J. Syst. Evol. Microbiol.">
        <title>The Global Catalogue of Microorganisms (GCM) 10K type strain sequencing project: providing services to taxonomists for standard genome sequencing and annotation.</title>
        <authorList>
            <consortium name="The Broad Institute Genomics Platform"/>
            <consortium name="The Broad Institute Genome Sequencing Center for Infectious Disease"/>
            <person name="Wu L."/>
            <person name="Ma J."/>
        </authorList>
    </citation>
    <scope>NUCLEOTIDE SEQUENCE [LARGE SCALE GENOMIC DNA]</scope>
    <source>
        <strain evidence="14 15">JCM 13008</strain>
    </source>
</reference>
<keyword evidence="5 10" id="KW-0274">FAD</keyword>
<dbReference type="PANTHER" id="PTHR48083">
    <property type="entry name" value="MEDIUM-CHAIN SPECIFIC ACYL-COA DEHYDROGENASE, MITOCHONDRIAL-RELATED"/>
    <property type="match status" value="1"/>
</dbReference>
<dbReference type="Gene3D" id="1.20.140.10">
    <property type="entry name" value="Butyryl-CoA Dehydrogenase, subunit A, domain 3"/>
    <property type="match status" value="1"/>
</dbReference>
<dbReference type="Pfam" id="PF00441">
    <property type="entry name" value="Acyl-CoA_dh_1"/>
    <property type="match status" value="1"/>
</dbReference>
<comment type="pathway">
    <text evidence="2">Siderophore biosynthesis; mycobactin biosynthesis.</text>
</comment>
<comment type="caution">
    <text evidence="14">The sequence shown here is derived from an EMBL/GenBank/DDBJ whole genome shotgun (WGS) entry which is preliminary data.</text>
</comment>
<organism evidence="14 15">
    <name type="scientific">Nocardioides dubius</name>
    <dbReference type="NCBI Taxonomy" id="317019"/>
    <lineage>
        <taxon>Bacteria</taxon>
        <taxon>Bacillati</taxon>
        <taxon>Actinomycetota</taxon>
        <taxon>Actinomycetes</taxon>
        <taxon>Propionibacteriales</taxon>
        <taxon>Nocardioidaceae</taxon>
        <taxon>Nocardioides</taxon>
    </lineage>
</organism>
<dbReference type="InterPro" id="IPR006091">
    <property type="entry name" value="Acyl-CoA_Oxase/DH_mid-dom"/>
</dbReference>
<dbReference type="InterPro" id="IPR037069">
    <property type="entry name" value="AcylCoA_DH/ox_N_sf"/>
</dbReference>
<feature type="domain" description="Acyl-CoA oxidase/dehydrogenase middle" evidence="12">
    <location>
        <begin position="125"/>
        <end position="219"/>
    </location>
</feature>
<dbReference type="Pfam" id="PF02771">
    <property type="entry name" value="Acyl-CoA_dh_N"/>
    <property type="match status" value="1"/>
</dbReference>
<dbReference type="InterPro" id="IPR006089">
    <property type="entry name" value="Acyl-CoA_DH_CS"/>
</dbReference>
<dbReference type="EMBL" id="BAAALG010000006">
    <property type="protein sequence ID" value="GAA1098760.1"/>
    <property type="molecule type" value="Genomic_DNA"/>
</dbReference>
<dbReference type="Proteomes" id="UP001501581">
    <property type="component" value="Unassembled WGS sequence"/>
</dbReference>
<evidence type="ECO:0000256" key="6">
    <source>
        <dbReference type="ARBA" id="ARBA00023002"/>
    </source>
</evidence>
<proteinExistence type="inferred from homology"/>
<feature type="domain" description="Acyl-CoA dehydrogenase/oxidase N-terminal" evidence="13">
    <location>
        <begin position="8"/>
        <end position="121"/>
    </location>
</feature>
<evidence type="ECO:0000313" key="14">
    <source>
        <dbReference type="EMBL" id="GAA1098760.1"/>
    </source>
</evidence>
<dbReference type="InterPro" id="IPR046373">
    <property type="entry name" value="Acyl-CoA_Oxase/DH_mid-dom_sf"/>
</dbReference>
<evidence type="ECO:0000259" key="13">
    <source>
        <dbReference type="Pfam" id="PF02771"/>
    </source>
</evidence>
<dbReference type="Gene3D" id="2.40.110.10">
    <property type="entry name" value="Butyryl-CoA Dehydrogenase, subunit A, domain 2"/>
    <property type="match status" value="1"/>
</dbReference>
<gene>
    <name evidence="14" type="ORF">GCM10009668_15290</name>
</gene>
<dbReference type="PANTHER" id="PTHR48083:SF20">
    <property type="entry name" value="LONG-CHAIN SPECIFIC ACYL-COA DEHYDROGENASE, MITOCHONDRIAL"/>
    <property type="match status" value="1"/>
</dbReference>
<keyword evidence="4 10" id="KW-0285">Flavoprotein</keyword>
<dbReference type="SUPFAM" id="SSF47203">
    <property type="entry name" value="Acyl-CoA dehydrogenase C-terminal domain-like"/>
    <property type="match status" value="1"/>
</dbReference>
<keyword evidence="15" id="KW-1185">Reference proteome</keyword>
<comment type="function">
    <text evidence="7">Catalyzes the dehydrogenation at the alpha-beta position of ACP-bound acyl chains. This results in the introduction of a double bond in the lipidic chain, which is further transferred to the epsilon-amino group of lysine residue in the mycobactin core by MbtK.</text>
</comment>
<evidence type="ECO:0000256" key="4">
    <source>
        <dbReference type="ARBA" id="ARBA00022630"/>
    </source>
</evidence>
<evidence type="ECO:0000256" key="5">
    <source>
        <dbReference type="ARBA" id="ARBA00022827"/>
    </source>
</evidence>
<name>A0ABN1TR35_9ACTN</name>
<feature type="domain" description="Acyl-CoA dehydrogenase/oxidase C-terminal" evidence="11">
    <location>
        <begin position="232"/>
        <end position="380"/>
    </location>
</feature>
<dbReference type="InterPro" id="IPR013786">
    <property type="entry name" value="AcylCoA_DH/ox_N"/>
</dbReference>
<dbReference type="Pfam" id="PF02770">
    <property type="entry name" value="Acyl-CoA_dh_M"/>
    <property type="match status" value="1"/>
</dbReference>
<dbReference type="InterPro" id="IPR050741">
    <property type="entry name" value="Acyl-CoA_dehydrogenase"/>
</dbReference>
<dbReference type="RefSeq" id="WP_343992996.1">
    <property type="nucleotide sequence ID" value="NZ_BAAALG010000006.1"/>
</dbReference>
<keyword evidence="6 10" id="KW-0560">Oxidoreductase</keyword>
<comment type="cofactor">
    <cofactor evidence="1 10">
        <name>FAD</name>
        <dbReference type="ChEBI" id="CHEBI:57692"/>
    </cofactor>
</comment>
<evidence type="ECO:0000256" key="2">
    <source>
        <dbReference type="ARBA" id="ARBA00005102"/>
    </source>
</evidence>
<accession>A0ABN1TR35</accession>
<dbReference type="InterPro" id="IPR036250">
    <property type="entry name" value="AcylCo_DH-like_C"/>
</dbReference>
<dbReference type="SUPFAM" id="SSF56645">
    <property type="entry name" value="Acyl-CoA dehydrogenase NM domain-like"/>
    <property type="match status" value="1"/>
</dbReference>
<dbReference type="Gene3D" id="1.10.540.10">
    <property type="entry name" value="Acyl-CoA dehydrogenase/oxidase, N-terminal domain"/>
    <property type="match status" value="1"/>
</dbReference>
<evidence type="ECO:0000256" key="7">
    <source>
        <dbReference type="ARBA" id="ARBA00037085"/>
    </source>
</evidence>
<dbReference type="InterPro" id="IPR009100">
    <property type="entry name" value="AcylCoA_DH/oxidase_NM_dom_sf"/>
</dbReference>
<evidence type="ECO:0000256" key="9">
    <source>
        <dbReference type="ARBA" id="ARBA00042660"/>
    </source>
</evidence>
<dbReference type="InterPro" id="IPR009075">
    <property type="entry name" value="AcylCo_DH/oxidase_C"/>
</dbReference>
<evidence type="ECO:0000256" key="10">
    <source>
        <dbReference type="RuleBase" id="RU362125"/>
    </source>
</evidence>
<protein>
    <recommendedName>
        <fullName evidence="8">Acyl-[acyl-carrier-protein] dehydrogenase MbtN</fullName>
    </recommendedName>
    <alternativeName>
        <fullName evidence="9">Mycobactin synthase protein N</fullName>
    </alternativeName>
</protein>